<gene>
    <name evidence="1" type="ORF">BDFB_012543</name>
</gene>
<proteinExistence type="predicted"/>
<dbReference type="PANTHER" id="PTHR34825">
    <property type="entry name" value="CONSERVED PROTEIN, WITH A WEAK D-GALACTARATE DEHYDRATASE/ALTRONATE HYDROLASE DOMAIN"/>
    <property type="match status" value="1"/>
</dbReference>
<accession>A0A482W8L7</accession>
<evidence type="ECO:0000313" key="1">
    <source>
        <dbReference type="EMBL" id="RZC41315.1"/>
    </source>
</evidence>
<dbReference type="Proteomes" id="UP000292052">
    <property type="component" value="Unassembled WGS sequence"/>
</dbReference>
<organism evidence="1 2">
    <name type="scientific">Asbolus verrucosus</name>
    <name type="common">Desert ironclad beetle</name>
    <dbReference type="NCBI Taxonomy" id="1661398"/>
    <lineage>
        <taxon>Eukaryota</taxon>
        <taxon>Metazoa</taxon>
        <taxon>Ecdysozoa</taxon>
        <taxon>Arthropoda</taxon>
        <taxon>Hexapoda</taxon>
        <taxon>Insecta</taxon>
        <taxon>Pterygota</taxon>
        <taxon>Neoptera</taxon>
        <taxon>Endopterygota</taxon>
        <taxon>Coleoptera</taxon>
        <taxon>Polyphaga</taxon>
        <taxon>Cucujiformia</taxon>
        <taxon>Tenebrionidae</taxon>
        <taxon>Pimeliinae</taxon>
        <taxon>Asbolus</taxon>
    </lineage>
</organism>
<reference evidence="1 2" key="1">
    <citation type="submission" date="2017-03" db="EMBL/GenBank/DDBJ databases">
        <title>Genome of the blue death feigning beetle - Asbolus verrucosus.</title>
        <authorList>
            <person name="Rider S.D."/>
        </authorList>
    </citation>
    <scope>NUCLEOTIDE SEQUENCE [LARGE SCALE GENOMIC DNA]</scope>
    <source>
        <strain evidence="1">Butters</strain>
        <tissue evidence="1">Head and leg muscle</tissue>
    </source>
</reference>
<name>A0A482W8L7_ASBVE</name>
<sequence length="262" mass="29317">MIGLTLDLPDDKCANLFLQLLADSGCFNMWPALKTKEEVETEDIEKIDEESAGMAKTDVTLSILVVPNSEIKRYLTAQCDVADSVQSEYQVQADRVKRYIGALMSVLQQQNKSAFDTLATAVAEMFSDQASMPENEYDLHSILFTFAYVYIDLNTCCKIGIVKGRKKNVRGELASNIIITRLDTGLILEIKYDHSSSKEALCQIFDKKYDTIFNDHRAFKNKIYVGLHMSKSDEVTISYIVDSTEGKLKGTASSVDKDNKCA</sequence>
<comment type="caution">
    <text evidence="1">The sequence shown here is derived from an EMBL/GenBank/DDBJ whole genome shotgun (WGS) entry which is preliminary data.</text>
</comment>
<dbReference type="PANTHER" id="PTHR34825:SF1">
    <property type="entry name" value="AAA-ATPASE-LIKE DOMAIN-CONTAINING PROTEIN"/>
    <property type="match status" value="1"/>
</dbReference>
<evidence type="ECO:0000313" key="2">
    <source>
        <dbReference type="Proteomes" id="UP000292052"/>
    </source>
</evidence>
<protein>
    <submittedName>
        <fullName evidence="1">Uncharacterized protein</fullName>
    </submittedName>
</protein>
<keyword evidence="2" id="KW-1185">Reference proteome</keyword>
<dbReference type="EMBL" id="QDEB01018483">
    <property type="protein sequence ID" value="RZC41315.1"/>
    <property type="molecule type" value="Genomic_DNA"/>
</dbReference>
<dbReference type="AlphaFoldDB" id="A0A482W8L7"/>